<dbReference type="InterPro" id="IPR041916">
    <property type="entry name" value="Anti_sigma_zinc_sf"/>
</dbReference>
<evidence type="ECO:0000256" key="4">
    <source>
        <dbReference type="SAM" id="Phobius"/>
    </source>
</evidence>
<dbReference type="Pfam" id="PF13490">
    <property type="entry name" value="zf-HC2"/>
    <property type="match status" value="1"/>
</dbReference>
<keyword evidence="4" id="KW-0812">Transmembrane</keyword>
<dbReference type="Proteomes" id="UP000034189">
    <property type="component" value="Chromosome"/>
</dbReference>
<gene>
    <name evidence="6" type="ORF">VK70_15415</name>
</gene>
<evidence type="ECO:0000256" key="3">
    <source>
        <dbReference type="SAM" id="MobiDB-lite"/>
    </source>
</evidence>
<sequence>MNCAEVMEWMHRYLDHDLSRDESLEMFRHIDGCPSCAELFERLNALSSELEQLPDVSPPFSLVDSIMPKLEAIDRERAAAAAPSTAETDSLQMSRKASRAKARQSSSLAGRFGIGAAAAAVIFGIAIFNMPEKLPGAQVDNMMKSTAEYNDFKGNASSAANAGGADTGPEESSGGAGVTFGGSGENSAPADAGTSTLAAPESPSPTSGGQPAEGGGVKPNTAEPTKKARSNRTEGPAASADPGKDRRVSNKQMATPQPSANASASPEASTDDKAGERSDSIMSDNTLQAPQSSGADMGIMDMAPAEPSPDSLSWTSPDSRYTAVVEGKQLVIYRDAAADSEGRQAVDTVAIEGTWVSGKWSEDSRQFTYVTKTDGNEVSGAYTVPQETADPAAAPSASAAPASSPPSPGASTK</sequence>
<evidence type="ECO:0000256" key="1">
    <source>
        <dbReference type="ARBA" id="ARBA00024353"/>
    </source>
</evidence>
<proteinExistence type="inferred from homology"/>
<accession>A0A0F7FB12</accession>
<dbReference type="OrthoDB" id="2381690at2"/>
<comment type="similarity">
    <text evidence="1">Belongs to the zinc-associated anti-sigma factor (ZAS) superfamily. Anti-sigma-W factor family.</text>
</comment>
<reference evidence="6 7" key="2">
    <citation type="journal article" date="2016" name="Genome Announc.">
        <title>Genome Sequence of a Gram-Positive Diazotroph, Paenibacillus durus Type Strain ATCC 35681.</title>
        <authorList>
            <person name="Halim M.A."/>
            <person name="Rahman A.Y."/>
            <person name="Sim K.S."/>
            <person name="Yam H.C."/>
            <person name="Rahim A.A."/>
            <person name="Ghazali A.H."/>
            <person name="Najimudin N."/>
        </authorList>
    </citation>
    <scope>NUCLEOTIDE SEQUENCE [LARGE SCALE GENOMIC DNA]</scope>
    <source>
        <strain evidence="6 7">ATCC 35681</strain>
    </source>
</reference>
<dbReference type="InterPro" id="IPR027383">
    <property type="entry name" value="Znf_put"/>
</dbReference>
<feature type="compositionally biased region" description="Low complexity" evidence="3">
    <location>
        <begin position="391"/>
        <end position="402"/>
    </location>
</feature>
<dbReference type="EMBL" id="CP011114">
    <property type="protein sequence ID" value="AKG35792.1"/>
    <property type="molecule type" value="Genomic_DNA"/>
</dbReference>
<feature type="compositionally biased region" description="Low complexity" evidence="3">
    <location>
        <begin position="79"/>
        <end position="90"/>
    </location>
</feature>
<feature type="compositionally biased region" description="Gly residues" evidence="3">
    <location>
        <begin position="174"/>
        <end position="184"/>
    </location>
</feature>
<feature type="region of interest" description="Disordered" evidence="3">
    <location>
        <begin position="375"/>
        <end position="413"/>
    </location>
</feature>
<dbReference type="AlphaFoldDB" id="A0A0F7FB12"/>
<organism evidence="6 7">
    <name type="scientific">Paenibacillus durus ATCC 35681</name>
    <dbReference type="NCBI Taxonomy" id="1333534"/>
    <lineage>
        <taxon>Bacteria</taxon>
        <taxon>Bacillati</taxon>
        <taxon>Bacillota</taxon>
        <taxon>Bacilli</taxon>
        <taxon>Bacillales</taxon>
        <taxon>Paenibacillaceae</taxon>
        <taxon>Paenibacillus</taxon>
    </lineage>
</organism>
<name>A0A0F7FB12_PAEDU</name>
<evidence type="ECO:0000313" key="6">
    <source>
        <dbReference type="EMBL" id="AKG35792.1"/>
    </source>
</evidence>
<evidence type="ECO:0000259" key="5">
    <source>
        <dbReference type="Pfam" id="PF13490"/>
    </source>
</evidence>
<dbReference type="Gene3D" id="1.10.10.1320">
    <property type="entry name" value="Anti-sigma factor, zinc-finger domain"/>
    <property type="match status" value="1"/>
</dbReference>
<dbReference type="PATRIC" id="fig|1333534.5.peg.3393"/>
<feature type="compositionally biased region" description="Basic and acidic residues" evidence="3">
    <location>
        <begin position="270"/>
        <end position="279"/>
    </location>
</feature>
<keyword evidence="4" id="KW-0472">Membrane</keyword>
<feature type="compositionally biased region" description="Low complexity" evidence="3">
    <location>
        <begin position="254"/>
        <end position="268"/>
    </location>
</feature>
<evidence type="ECO:0000313" key="7">
    <source>
        <dbReference type="Proteomes" id="UP000034189"/>
    </source>
</evidence>
<protein>
    <recommendedName>
        <fullName evidence="2">Anti-sigma-W factor RsiW</fullName>
    </recommendedName>
</protein>
<feature type="transmembrane region" description="Helical" evidence="4">
    <location>
        <begin position="108"/>
        <end position="128"/>
    </location>
</feature>
<feature type="compositionally biased region" description="Pro residues" evidence="3">
    <location>
        <begin position="403"/>
        <end position="413"/>
    </location>
</feature>
<feature type="region of interest" description="Disordered" evidence="3">
    <location>
        <begin position="159"/>
        <end position="316"/>
    </location>
</feature>
<dbReference type="RefSeq" id="WP_046723476.1">
    <property type="nucleotide sequence ID" value="NZ_CP011114.1"/>
</dbReference>
<reference evidence="6 7" key="1">
    <citation type="submission" date="2015-03" db="EMBL/GenBank/DDBJ databases">
        <authorList>
            <person name="Abdul Halim M."/>
        </authorList>
    </citation>
    <scope>NUCLEOTIDE SEQUENCE [LARGE SCALE GENOMIC DNA]</scope>
    <source>
        <strain evidence="6 7">ATCC 35681</strain>
    </source>
</reference>
<feature type="region of interest" description="Disordered" evidence="3">
    <location>
        <begin position="78"/>
        <end position="99"/>
    </location>
</feature>
<feature type="compositionally biased region" description="Polar residues" evidence="3">
    <location>
        <begin position="280"/>
        <end position="294"/>
    </location>
</feature>
<evidence type="ECO:0000256" key="2">
    <source>
        <dbReference type="ARBA" id="ARBA00024438"/>
    </source>
</evidence>
<feature type="domain" description="Putative zinc-finger" evidence="5">
    <location>
        <begin position="3"/>
        <end position="37"/>
    </location>
</feature>
<dbReference type="HOGENOM" id="CLU_681230_0_0_9"/>
<keyword evidence="4" id="KW-1133">Transmembrane helix</keyword>